<accession>A0AAV4DXL0</accession>
<gene>
    <name evidence="2" type="ORF">PoB_007531900</name>
</gene>
<comment type="caution">
    <text evidence="2">The sequence shown here is derived from an EMBL/GenBank/DDBJ whole genome shotgun (WGS) entry which is preliminary data.</text>
</comment>
<organism evidence="2 3">
    <name type="scientific">Plakobranchus ocellatus</name>
    <dbReference type="NCBI Taxonomy" id="259542"/>
    <lineage>
        <taxon>Eukaryota</taxon>
        <taxon>Metazoa</taxon>
        <taxon>Spiralia</taxon>
        <taxon>Lophotrochozoa</taxon>
        <taxon>Mollusca</taxon>
        <taxon>Gastropoda</taxon>
        <taxon>Heterobranchia</taxon>
        <taxon>Euthyneura</taxon>
        <taxon>Panpulmonata</taxon>
        <taxon>Sacoglossa</taxon>
        <taxon>Placobranchoidea</taxon>
        <taxon>Plakobranchidae</taxon>
        <taxon>Plakobranchus</taxon>
    </lineage>
</organism>
<feature type="compositionally biased region" description="Polar residues" evidence="1">
    <location>
        <begin position="110"/>
        <end position="126"/>
    </location>
</feature>
<evidence type="ECO:0000256" key="1">
    <source>
        <dbReference type="SAM" id="MobiDB-lite"/>
    </source>
</evidence>
<sequence length="132" mass="15663">MNLKERTKLACKGCDFIRQNNTGSKWKEDGFISTIRRDRTDIGREEKGRRGKEEYETQKIEESKREMGKRKRKKRRRREGGKGERKSLNHFVMKSQTAKEQPVLALHSPWESNCNSEQFKGSQVRTDTFRVR</sequence>
<dbReference type="Proteomes" id="UP000735302">
    <property type="component" value="Unassembled WGS sequence"/>
</dbReference>
<feature type="region of interest" description="Disordered" evidence="1">
    <location>
        <begin position="41"/>
        <end position="132"/>
    </location>
</feature>
<feature type="compositionally biased region" description="Basic and acidic residues" evidence="1">
    <location>
        <begin position="41"/>
        <end position="66"/>
    </location>
</feature>
<keyword evidence="3" id="KW-1185">Reference proteome</keyword>
<name>A0AAV4DXL0_9GAST</name>
<feature type="compositionally biased region" description="Basic residues" evidence="1">
    <location>
        <begin position="67"/>
        <end position="79"/>
    </location>
</feature>
<dbReference type="EMBL" id="BLXT01008455">
    <property type="protein sequence ID" value="GFO48814.1"/>
    <property type="molecule type" value="Genomic_DNA"/>
</dbReference>
<proteinExistence type="predicted"/>
<evidence type="ECO:0000313" key="2">
    <source>
        <dbReference type="EMBL" id="GFO48814.1"/>
    </source>
</evidence>
<dbReference type="AlphaFoldDB" id="A0AAV4DXL0"/>
<reference evidence="2 3" key="1">
    <citation type="journal article" date="2021" name="Elife">
        <title>Chloroplast acquisition without the gene transfer in kleptoplastic sea slugs, Plakobranchus ocellatus.</title>
        <authorList>
            <person name="Maeda T."/>
            <person name="Takahashi S."/>
            <person name="Yoshida T."/>
            <person name="Shimamura S."/>
            <person name="Takaki Y."/>
            <person name="Nagai Y."/>
            <person name="Toyoda A."/>
            <person name="Suzuki Y."/>
            <person name="Arimoto A."/>
            <person name="Ishii H."/>
            <person name="Satoh N."/>
            <person name="Nishiyama T."/>
            <person name="Hasebe M."/>
            <person name="Maruyama T."/>
            <person name="Minagawa J."/>
            <person name="Obokata J."/>
            <person name="Shigenobu S."/>
        </authorList>
    </citation>
    <scope>NUCLEOTIDE SEQUENCE [LARGE SCALE GENOMIC DNA]</scope>
</reference>
<protein>
    <submittedName>
        <fullName evidence="2">Uncharacterized protein</fullName>
    </submittedName>
</protein>
<evidence type="ECO:0000313" key="3">
    <source>
        <dbReference type="Proteomes" id="UP000735302"/>
    </source>
</evidence>